<reference evidence="9 10" key="1">
    <citation type="journal article" date="2016" name="PLoS Pathog.">
        <title>Biosynthesis of antibiotic leucinostatins in bio-control fungus Purpureocillium lilacinum and their inhibition on phytophthora revealed by genome mining.</title>
        <authorList>
            <person name="Wang G."/>
            <person name="Liu Z."/>
            <person name="Lin R."/>
            <person name="Li E."/>
            <person name="Mao Z."/>
            <person name="Ling J."/>
            <person name="Yang Y."/>
            <person name="Yin W.B."/>
            <person name="Xie B."/>
        </authorList>
    </citation>
    <scope>NUCLEOTIDE SEQUENCE [LARGE SCALE GENOMIC DNA]</scope>
    <source>
        <strain evidence="9">170</strain>
    </source>
</reference>
<dbReference type="STRING" id="1380566.A0A179FR53"/>
<dbReference type="InterPro" id="IPR052337">
    <property type="entry name" value="SAT4-like"/>
</dbReference>
<comment type="subcellular location">
    <subcellularLocation>
        <location evidence="1">Membrane</location>
        <topology evidence="1">Multi-pass membrane protein</topology>
    </subcellularLocation>
</comment>
<accession>A0A179FR53</accession>
<dbReference type="InterPro" id="IPR049326">
    <property type="entry name" value="Rhodopsin_dom_fungi"/>
</dbReference>
<feature type="region of interest" description="Disordered" evidence="6">
    <location>
        <begin position="298"/>
        <end position="350"/>
    </location>
</feature>
<feature type="transmembrane region" description="Helical" evidence="7">
    <location>
        <begin position="101"/>
        <end position="121"/>
    </location>
</feature>
<feature type="domain" description="Rhodopsin" evidence="8">
    <location>
        <begin position="47"/>
        <end position="284"/>
    </location>
</feature>
<evidence type="ECO:0000256" key="7">
    <source>
        <dbReference type="SAM" id="Phobius"/>
    </source>
</evidence>
<evidence type="ECO:0000313" key="10">
    <source>
        <dbReference type="Proteomes" id="UP000078397"/>
    </source>
</evidence>
<dbReference type="GO" id="GO:0016020">
    <property type="term" value="C:membrane"/>
    <property type="evidence" value="ECO:0007669"/>
    <property type="project" value="UniProtKB-SubCell"/>
</dbReference>
<evidence type="ECO:0000256" key="4">
    <source>
        <dbReference type="ARBA" id="ARBA00023136"/>
    </source>
</evidence>
<dbReference type="PANTHER" id="PTHR33048:SF151">
    <property type="entry name" value="INTEGRAL MEMBRANE PROTEIN"/>
    <property type="match status" value="1"/>
</dbReference>
<organism evidence="9 10">
    <name type="scientific">Pochonia chlamydosporia 170</name>
    <dbReference type="NCBI Taxonomy" id="1380566"/>
    <lineage>
        <taxon>Eukaryota</taxon>
        <taxon>Fungi</taxon>
        <taxon>Dikarya</taxon>
        <taxon>Ascomycota</taxon>
        <taxon>Pezizomycotina</taxon>
        <taxon>Sordariomycetes</taxon>
        <taxon>Hypocreomycetidae</taxon>
        <taxon>Hypocreales</taxon>
        <taxon>Clavicipitaceae</taxon>
        <taxon>Pochonia</taxon>
    </lineage>
</organism>
<keyword evidence="2 7" id="KW-0812">Transmembrane</keyword>
<feature type="compositionally biased region" description="Basic and acidic residues" evidence="6">
    <location>
        <begin position="319"/>
        <end position="332"/>
    </location>
</feature>
<protein>
    <recommendedName>
        <fullName evidence="8">Rhodopsin domain-containing protein</fullName>
    </recommendedName>
</protein>
<dbReference type="KEGG" id="pchm:VFPPC_04045"/>
<keyword evidence="4 7" id="KW-0472">Membrane</keyword>
<comment type="similarity">
    <text evidence="5">Belongs to the SAT4 family.</text>
</comment>
<evidence type="ECO:0000256" key="5">
    <source>
        <dbReference type="ARBA" id="ARBA00038359"/>
    </source>
</evidence>
<dbReference type="Proteomes" id="UP000078397">
    <property type="component" value="Unassembled WGS sequence"/>
</dbReference>
<dbReference type="PANTHER" id="PTHR33048">
    <property type="entry name" value="PTH11-LIKE INTEGRAL MEMBRANE PROTEIN (AFU_ORTHOLOGUE AFUA_5G11245)"/>
    <property type="match status" value="1"/>
</dbReference>
<dbReference type="OrthoDB" id="5391602at2759"/>
<evidence type="ECO:0000256" key="6">
    <source>
        <dbReference type="SAM" id="MobiDB-lite"/>
    </source>
</evidence>
<feature type="transmembrane region" description="Helical" evidence="7">
    <location>
        <begin position="223"/>
        <end position="242"/>
    </location>
</feature>
<dbReference type="AlphaFoldDB" id="A0A179FR53"/>
<evidence type="ECO:0000259" key="8">
    <source>
        <dbReference type="Pfam" id="PF20684"/>
    </source>
</evidence>
<proteinExistence type="inferred from homology"/>
<dbReference type="RefSeq" id="XP_022284441.1">
    <property type="nucleotide sequence ID" value="XM_022428376.1"/>
</dbReference>
<dbReference type="GeneID" id="28847453"/>
<dbReference type="EMBL" id="LSBJ02000003">
    <property type="protein sequence ID" value="OAQ67690.2"/>
    <property type="molecule type" value="Genomic_DNA"/>
</dbReference>
<dbReference type="Pfam" id="PF20684">
    <property type="entry name" value="Fung_rhodopsin"/>
    <property type="match status" value="1"/>
</dbReference>
<feature type="transmembrane region" description="Helical" evidence="7">
    <location>
        <begin position="30"/>
        <end position="51"/>
    </location>
</feature>
<feature type="transmembrane region" description="Helical" evidence="7">
    <location>
        <begin position="63"/>
        <end position="81"/>
    </location>
</feature>
<evidence type="ECO:0000256" key="3">
    <source>
        <dbReference type="ARBA" id="ARBA00022989"/>
    </source>
</evidence>
<comment type="caution">
    <text evidence="9">The sequence shown here is derived from an EMBL/GenBank/DDBJ whole genome shotgun (WGS) entry which is preliminary data.</text>
</comment>
<sequence>MSSQLISYTSVVVSGPNDSNNPDGNRVAELRSTTTILLVLAPVFVVLRFWARSSTNTRYGRDDWMMVVALAFVFVLGALNYSAIAHGLGKHIHTLPLHDAIAFFKILFAFECIYITAVMAIKLSILEMYTRIFGLSSRMFNISAIIIASTIVTWWTSILAVCIFQCNPIKKAWLPWIEGTCINLKGSFIGNAIPNILTDVVMLCMPVRQVWKMHIALLQKLSLCFMFLLGGFVLFASVYRFTTLMQFDTRDTTWTLATACTWCIVEVSCGVISGCLPTLRPLTVKVSHKFGRLASIEAGQSDGNPQHSGPAEVVTIGSAEDKALRKERRREIMGTTDTTPGSQDELPLIL</sequence>
<evidence type="ECO:0000256" key="1">
    <source>
        <dbReference type="ARBA" id="ARBA00004141"/>
    </source>
</evidence>
<feature type="transmembrane region" description="Helical" evidence="7">
    <location>
        <begin position="142"/>
        <end position="166"/>
    </location>
</feature>
<keyword evidence="10" id="KW-1185">Reference proteome</keyword>
<gene>
    <name evidence="9" type="ORF">VFPPC_04045</name>
</gene>
<evidence type="ECO:0000256" key="2">
    <source>
        <dbReference type="ARBA" id="ARBA00022692"/>
    </source>
</evidence>
<keyword evidence="3 7" id="KW-1133">Transmembrane helix</keyword>
<evidence type="ECO:0000313" key="9">
    <source>
        <dbReference type="EMBL" id="OAQ67690.2"/>
    </source>
</evidence>
<name>A0A179FR53_METCM</name>
<feature type="transmembrane region" description="Helical" evidence="7">
    <location>
        <begin position="254"/>
        <end position="279"/>
    </location>
</feature>